<evidence type="ECO:0000256" key="1">
    <source>
        <dbReference type="SAM" id="Phobius"/>
    </source>
</evidence>
<gene>
    <name evidence="2" type="ORF">Kalk_16535</name>
</gene>
<dbReference type="Proteomes" id="UP000235116">
    <property type="component" value="Chromosome"/>
</dbReference>
<evidence type="ECO:0000313" key="3">
    <source>
        <dbReference type="Proteomes" id="UP000235116"/>
    </source>
</evidence>
<sequence length="98" mass="11113">MMTPEKEQRLAAEMRLIARQYCDGAFNKIEYRRRRQDILLQCVDQDLSAIPDEPVELLDKAPVANKAPPTAVNWLPYMMVGVTVVVLGVMGFLLTSMM</sequence>
<proteinExistence type="predicted"/>
<reference evidence="3" key="1">
    <citation type="submission" date="2017-08" db="EMBL/GenBank/DDBJ databases">
        <title>Direct submision.</title>
        <authorList>
            <person name="Kim S.-J."/>
            <person name="Rhee S.-K."/>
        </authorList>
    </citation>
    <scope>NUCLEOTIDE SEQUENCE [LARGE SCALE GENOMIC DNA]</scope>
    <source>
        <strain evidence="3">GI5</strain>
    </source>
</reference>
<keyword evidence="1" id="KW-0812">Transmembrane</keyword>
<keyword evidence="1" id="KW-1133">Transmembrane helix</keyword>
<dbReference type="RefSeq" id="WP_101895309.1">
    <property type="nucleotide sequence ID" value="NZ_CP022684.1"/>
</dbReference>
<keyword evidence="1" id="KW-0472">Membrane</keyword>
<accession>A0A2K9LSW7</accession>
<protein>
    <submittedName>
        <fullName evidence="2">Uncharacterized protein</fullName>
    </submittedName>
</protein>
<feature type="transmembrane region" description="Helical" evidence="1">
    <location>
        <begin position="74"/>
        <end position="94"/>
    </location>
</feature>
<name>A0A2K9LSW7_9GAMM</name>
<dbReference type="AlphaFoldDB" id="A0A2K9LSW7"/>
<dbReference type="KEGG" id="kak:Kalk_16535"/>
<keyword evidence="3" id="KW-1185">Reference proteome</keyword>
<organism evidence="2 3">
    <name type="scientific">Ketobacter alkanivorans</name>
    <dbReference type="NCBI Taxonomy" id="1917421"/>
    <lineage>
        <taxon>Bacteria</taxon>
        <taxon>Pseudomonadati</taxon>
        <taxon>Pseudomonadota</taxon>
        <taxon>Gammaproteobacteria</taxon>
        <taxon>Pseudomonadales</taxon>
        <taxon>Ketobacteraceae</taxon>
        <taxon>Ketobacter</taxon>
    </lineage>
</organism>
<dbReference type="EMBL" id="CP022684">
    <property type="protein sequence ID" value="AUM13934.1"/>
    <property type="molecule type" value="Genomic_DNA"/>
</dbReference>
<evidence type="ECO:0000313" key="2">
    <source>
        <dbReference type="EMBL" id="AUM13934.1"/>
    </source>
</evidence>